<accession>A0A9Q1GSD3</accession>
<sequence length="189" mass="20675">MIRMQYHQLTASIPFPFYYPIFIGYLYNGIKVGIHGRPTPCELIGSFLKFVLMSSNSLTEPLSITNSENGDNENLNRISSVSDTSKSQTPYPVDGSRSDHTCIQTEKTRLSYAKMTTFGVGCSSNPSHPTISLTAYPPLRSSTPHSYPEIGNSSSPDLKANEPPCFGPPASPPVEHMEELITLCLSGKV</sequence>
<keyword evidence="3" id="KW-1185">Reference proteome</keyword>
<feature type="compositionally biased region" description="Polar residues" evidence="1">
    <location>
        <begin position="63"/>
        <end position="90"/>
    </location>
</feature>
<reference evidence="2" key="1">
    <citation type="submission" date="2022-04" db="EMBL/GenBank/DDBJ databases">
        <title>Carnegiea gigantea Genome sequencing and assembly v2.</title>
        <authorList>
            <person name="Copetti D."/>
            <person name="Sanderson M.J."/>
            <person name="Burquez A."/>
            <person name="Wojciechowski M.F."/>
        </authorList>
    </citation>
    <scope>NUCLEOTIDE SEQUENCE</scope>
    <source>
        <strain evidence="2">SGP5-SGP5p</strain>
        <tissue evidence="2">Aerial part</tissue>
    </source>
</reference>
<comment type="caution">
    <text evidence="2">The sequence shown here is derived from an EMBL/GenBank/DDBJ whole genome shotgun (WGS) entry which is preliminary data.</text>
</comment>
<organism evidence="2 3">
    <name type="scientific">Carnegiea gigantea</name>
    <dbReference type="NCBI Taxonomy" id="171969"/>
    <lineage>
        <taxon>Eukaryota</taxon>
        <taxon>Viridiplantae</taxon>
        <taxon>Streptophyta</taxon>
        <taxon>Embryophyta</taxon>
        <taxon>Tracheophyta</taxon>
        <taxon>Spermatophyta</taxon>
        <taxon>Magnoliopsida</taxon>
        <taxon>eudicotyledons</taxon>
        <taxon>Gunneridae</taxon>
        <taxon>Pentapetalae</taxon>
        <taxon>Caryophyllales</taxon>
        <taxon>Cactineae</taxon>
        <taxon>Cactaceae</taxon>
        <taxon>Cactoideae</taxon>
        <taxon>Echinocereeae</taxon>
        <taxon>Carnegiea</taxon>
    </lineage>
</organism>
<evidence type="ECO:0000256" key="1">
    <source>
        <dbReference type="SAM" id="MobiDB-lite"/>
    </source>
</evidence>
<dbReference type="Proteomes" id="UP001153076">
    <property type="component" value="Unassembled WGS sequence"/>
</dbReference>
<feature type="region of interest" description="Disordered" evidence="1">
    <location>
        <begin position="63"/>
        <end position="99"/>
    </location>
</feature>
<protein>
    <submittedName>
        <fullName evidence="2">Uncharacterized protein</fullName>
    </submittedName>
</protein>
<feature type="region of interest" description="Disordered" evidence="1">
    <location>
        <begin position="142"/>
        <end position="162"/>
    </location>
</feature>
<evidence type="ECO:0000313" key="3">
    <source>
        <dbReference type="Proteomes" id="UP001153076"/>
    </source>
</evidence>
<evidence type="ECO:0000313" key="2">
    <source>
        <dbReference type="EMBL" id="KAJ8424260.1"/>
    </source>
</evidence>
<feature type="compositionally biased region" description="Polar residues" evidence="1">
    <location>
        <begin position="142"/>
        <end position="156"/>
    </location>
</feature>
<proteinExistence type="predicted"/>
<dbReference type="EMBL" id="JAKOGI010001724">
    <property type="protein sequence ID" value="KAJ8424260.1"/>
    <property type="molecule type" value="Genomic_DNA"/>
</dbReference>
<dbReference type="AlphaFoldDB" id="A0A9Q1GSD3"/>
<gene>
    <name evidence="2" type="ORF">Cgig2_028225</name>
</gene>
<name>A0A9Q1GSD3_9CARY</name>